<comment type="caution">
    <text evidence="2">The sequence shown here is derived from an EMBL/GenBank/DDBJ whole genome shotgun (WGS) entry which is preliminary data.</text>
</comment>
<protein>
    <submittedName>
        <fullName evidence="2">Uncharacterized protein YjiS (DUF1127 family)</fullName>
    </submittedName>
</protein>
<sequence length="74" mass="8300">MAIDAEKLVVAISGVAGSKRKPGVLWRAVAAAWSYFEKRDSRRDLGELTDDQLEDIGVTRSEARSEIGKSWYWT</sequence>
<name>A0A7X0IUH0_9HYPH</name>
<evidence type="ECO:0000259" key="1">
    <source>
        <dbReference type="Pfam" id="PF06568"/>
    </source>
</evidence>
<dbReference type="AlphaFoldDB" id="A0A7X0IUH0"/>
<accession>A0A7X0IUH0</accession>
<feature type="domain" description="YjiS-like" evidence="1">
    <location>
        <begin position="29"/>
        <end position="64"/>
    </location>
</feature>
<dbReference type="Pfam" id="PF06568">
    <property type="entry name" value="YjiS-like"/>
    <property type="match status" value="1"/>
</dbReference>
<evidence type="ECO:0000313" key="3">
    <source>
        <dbReference type="Proteomes" id="UP000565576"/>
    </source>
</evidence>
<gene>
    <name evidence="2" type="ORF">GGD46_004731</name>
</gene>
<dbReference type="RefSeq" id="WP_184708318.1">
    <property type="nucleotide sequence ID" value="NZ_JACHBG010000014.1"/>
</dbReference>
<proteinExistence type="predicted"/>
<dbReference type="EMBL" id="JACHBG010000014">
    <property type="protein sequence ID" value="MBB6487428.1"/>
    <property type="molecule type" value="Genomic_DNA"/>
</dbReference>
<organism evidence="2 3">
    <name type="scientific">Rhizobium lusitanum</name>
    <dbReference type="NCBI Taxonomy" id="293958"/>
    <lineage>
        <taxon>Bacteria</taxon>
        <taxon>Pseudomonadati</taxon>
        <taxon>Pseudomonadota</taxon>
        <taxon>Alphaproteobacteria</taxon>
        <taxon>Hyphomicrobiales</taxon>
        <taxon>Rhizobiaceae</taxon>
        <taxon>Rhizobium/Agrobacterium group</taxon>
        <taxon>Rhizobium</taxon>
    </lineage>
</organism>
<dbReference type="Proteomes" id="UP000565576">
    <property type="component" value="Unassembled WGS sequence"/>
</dbReference>
<dbReference type="InterPro" id="IPR009506">
    <property type="entry name" value="YjiS-like"/>
</dbReference>
<evidence type="ECO:0000313" key="2">
    <source>
        <dbReference type="EMBL" id="MBB6487428.1"/>
    </source>
</evidence>
<reference evidence="2 3" key="1">
    <citation type="submission" date="2020-08" db="EMBL/GenBank/DDBJ databases">
        <title>Genomic Encyclopedia of Type Strains, Phase IV (KMG-V): Genome sequencing to study the core and pangenomes of soil and plant-associated prokaryotes.</title>
        <authorList>
            <person name="Whitman W."/>
        </authorList>
    </citation>
    <scope>NUCLEOTIDE SEQUENCE [LARGE SCALE GENOMIC DNA]</scope>
    <source>
        <strain evidence="2 3">SEMIA 4060</strain>
    </source>
</reference>